<dbReference type="Proteomes" id="UP000315082">
    <property type="component" value="Chromosome"/>
</dbReference>
<keyword evidence="1" id="KW-1133">Transmembrane helix</keyword>
<evidence type="ECO:0000313" key="3">
    <source>
        <dbReference type="Proteomes" id="UP000315082"/>
    </source>
</evidence>
<dbReference type="Gene3D" id="3.40.50.2000">
    <property type="entry name" value="Glycogen Phosphorylase B"/>
    <property type="match status" value="1"/>
</dbReference>
<keyword evidence="1" id="KW-0812">Transmembrane</keyword>
<reference evidence="2 3" key="1">
    <citation type="submission" date="2019-02" db="EMBL/GenBank/DDBJ databases">
        <title>Deep-cultivation of Planctomycetes and their phenomic and genomic characterization uncovers novel biology.</title>
        <authorList>
            <person name="Wiegand S."/>
            <person name="Jogler M."/>
            <person name="Boedeker C."/>
            <person name="Pinto D."/>
            <person name="Vollmers J."/>
            <person name="Rivas-Marin E."/>
            <person name="Kohn T."/>
            <person name="Peeters S.H."/>
            <person name="Heuer A."/>
            <person name="Rast P."/>
            <person name="Oberbeckmann S."/>
            <person name="Bunk B."/>
            <person name="Jeske O."/>
            <person name="Meyerdierks A."/>
            <person name="Storesund J.E."/>
            <person name="Kallscheuer N."/>
            <person name="Luecker S."/>
            <person name="Lage O.M."/>
            <person name="Pohl T."/>
            <person name="Merkel B.J."/>
            <person name="Hornburger P."/>
            <person name="Mueller R.-W."/>
            <person name="Bruemmer F."/>
            <person name="Labrenz M."/>
            <person name="Spormann A.M."/>
            <person name="Op den Camp H."/>
            <person name="Overmann J."/>
            <person name="Amann R."/>
            <person name="Jetten M.S.M."/>
            <person name="Mascher T."/>
            <person name="Medema M.H."/>
            <person name="Devos D.P."/>
            <person name="Kaster A.-K."/>
            <person name="Ovreas L."/>
            <person name="Rohde M."/>
            <person name="Galperin M.Y."/>
            <person name="Jogler C."/>
        </authorList>
    </citation>
    <scope>NUCLEOTIDE SEQUENCE [LARGE SCALE GENOMIC DNA]</scope>
    <source>
        <strain evidence="2 3">Poly24</strain>
    </source>
</reference>
<feature type="transmembrane region" description="Helical" evidence="1">
    <location>
        <begin position="90"/>
        <end position="108"/>
    </location>
</feature>
<accession>A0A518JVD8</accession>
<keyword evidence="1" id="KW-0472">Membrane</keyword>
<dbReference type="SUPFAM" id="SSF53756">
    <property type="entry name" value="UDP-Glycosyltransferase/glycogen phosphorylase"/>
    <property type="match status" value="1"/>
</dbReference>
<gene>
    <name evidence="2" type="ORF">Poly24_32290</name>
</gene>
<protein>
    <recommendedName>
        <fullName evidence="4">Glycosyltransferase subfamily 4-like N-terminal domain-containing protein</fullName>
    </recommendedName>
</protein>
<organism evidence="2 3">
    <name type="scientific">Rosistilla carotiformis</name>
    <dbReference type="NCBI Taxonomy" id="2528017"/>
    <lineage>
        <taxon>Bacteria</taxon>
        <taxon>Pseudomonadati</taxon>
        <taxon>Planctomycetota</taxon>
        <taxon>Planctomycetia</taxon>
        <taxon>Pirellulales</taxon>
        <taxon>Pirellulaceae</taxon>
        <taxon>Rosistilla</taxon>
    </lineage>
</organism>
<keyword evidence="3" id="KW-1185">Reference proteome</keyword>
<name>A0A518JVD8_9BACT</name>
<dbReference type="EMBL" id="CP036348">
    <property type="protein sequence ID" value="QDV69513.1"/>
    <property type="molecule type" value="Genomic_DNA"/>
</dbReference>
<proteinExistence type="predicted"/>
<evidence type="ECO:0000256" key="1">
    <source>
        <dbReference type="SAM" id="Phobius"/>
    </source>
</evidence>
<dbReference type="AlphaFoldDB" id="A0A518JVD8"/>
<sequence>MDEATQWGRRDWTIGFQSMKRGRIAVVHWFPVEYYPPAMNLLRTFSDDSRLEVRGYTCHNNRDRGVFKSEGVQLARCLFPDRNGSRFRRLVRYVLFPLLTFLRLLFWWPQVVVYIEPHSALPAFLYCVVNRRAKLLIHSHEYHEPQEYMQRGMRMVRMNHWLERRYLFQRAEWISQTNRDRVKLFLADHPAVDASKVHELPNLPPASWSRVRNRSWQERRDGEPLRLVYVGSLSLRDTFLREIVQWVESQPDVELDIYCYNSDSETGRYLSELSCDRIGYFSHGVDYDDLPELLTRYHVGLILYRGMTQNYVFNASNKLFEYLVVGLDVWYPQQMLGVKPHATFAYRPRVIELDFEQLADIDFERYRQRDEQLPWRDQTTCEDALSPLKELILSETSNR</sequence>
<evidence type="ECO:0008006" key="4">
    <source>
        <dbReference type="Google" id="ProtNLM"/>
    </source>
</evidence>
<evidence type="ECO:0000313" key="2">
    <source>
        <dbReference type="EMBL" id="QDV69513.1"/>
    </source>
</evidence>
<dbReference type="KEGG" id="rcf:Poly24_32290"/>